<dbReference type="EMBL" id="CCFA01003784">
    <property type="protein sequence ID" value="CDW98852.1"/>
    <property type="molecule type" value="Genomic_DNA"/>
</dbReference>
<dbReference type="Proteomes" id="UP000242770">
    <property type="component" value="Unassembled WGS sequence"/>
</dbReference>
<sequence length="202" mass="23347">MHLKLMIELLQKENDWDVRLQHLWELGSNVPDSYIADTAKVYMAWCSLPHKIQMVIEQPQEATLSKSVNTCCAVPQSTYEWVLANHDQKLTIEKQLHTLQQHYREDCKMCNNLAGIRQFMDTMASTQLLLTPPKDTGQFLPALQQYTQPVTQQAHLPQSPPWDYYAMQQAPQQPCLVKIPQMTFKNTSQGHAQYKAVMEQFA</sequence>
<accession>A0A0F7S7A4</accession>
<name>A0A0F7S7A4_9BASI</name>
<organism evidence="1 2">
    <name type="scientific">Sporisorium scitamineum</name>
    <dbReference type="NCBI Taxonomy" id="49012"/>
    <lineage>
        <taxon>Eukaryota</taxon>
        <taxon>Fungi</taxon>
        <taxon>Dikarya</taxon>
        <taxon>Basidiomycota</taxon>
        <taxon>Ustilaginomycotina</taxon>
        <taxon>Ustilaginomycetes</taxon>
        <taxon>Ustilaginales</taxon>
        <taxon>Ustilaginaceae</taxon>
        <taxon>Sporisorium</taxon>
    </lineage>
</organism>
<reference evidence="2" key="1">
    <citation type="submission" date="2014-06" db="EMBL/GenBank/DDBJ databases">
        <authorList>
            <person name="Berkman P.J."/>
        </authorList>
    </citation>
    <scope>NUCLEOTIDE SEQUENCE [LARGE SCALE GENOMIC DNA]</scope>
</reference>
<dbReference type="AlphaFoldDB" id="A0A0F7S7A4"/>
<proteinExistence type="predicted"/>
<protein>
    <submittedName>
        <fullName evidence="1">Uncharacterized protein</fullName>
    </submittedName>
</protein>
<gene>
    <name evidence="1" type="primary">SSCI63750.1</name>
</gene>
<keyword evidence="2" id="KW-1185">Reference proteome</keyword>
<evidence type="ECO:0000313" key="2">
    <source>
        <dbReference type="Proteomes" id="UP000242770"/>
    </source>
</evidence>
<evidence type="ECO:0000313" key="1">
    <source>
        <dbReference type="EMBL" id="CDW98852.1"/>
    </source>
</evidence>